<dbReference type="InterPro" id="IPR045339">
    <property type="entry name" value="DUF6534"/>
</dbReference>
<dbReference type="OMA" id="MLFAINT"/>
<dbReference type="Pfam" id="PF20152">
    <property type="entry name" value="DUF6534"/>
    <property type="match status" value="1"/>
</dbReference>
<dbReference type="PANTHER" id="PTHR40465">
    <property type="entry name" value="CHROMOSOME 1, WHOLE GENOME SHOTGUN SEQUENCE"/>
    <property type="match status" value="1"/>
</dbReference>
<protein>
    <recommendedName>
        <fullName evidence="2">DUF6534 domain-containing protein</fullName>
    </recommendedName>
</protein>
<name>A0A2H3JS53_WOLCO</name>
<feature type="transmembrane region" description="Helical" evidence="1">
    <location>
        <begin position="133"/>
        <end position="154"/>
    </location>
</feature>
<evidence type="ECO:0000313" key="4">
    <source>
        <dbReference type="Proteomes" id="UP000218811"/>
    </source>
</evidence>
<gene>
    <name evidence="3" type="ORF">WOLCODRAFT_119331</name>
</gene>
<dbReference type="EMBL" id="KB468113">
    <property type="protein sequence ID" value="PCH41619.1"/>
    <property type="molecule type" value="Genomic_DNA"/>
</dbReference>
<dbReference type="STRING" id="742152.A0A2H3JS53"/>
<feature type="transmembrane region" description="Helical" evidence="1">
    <location>
        <begin position="86"/>
        <end position="106"/>
    </location>
</feature>
<dbReference type="Proteomes" id="UP000218811">
    <property type="component" value="Unassembled WGS sequence"/>
</dbReference>
<sequence>MIPLGETMGAILISVVISAVLYGVSCIQSLFYWSRYEGDRWDLKLLVFSAWSFDTIHQALITHTIYTYLVMDYDEPQMLGDIVWSLRAQVLFSGLTALLVQGFYTLRIWKRMCTCYEVIAEKFKILTVSDENICITVLILLLVIGEFACIIAYTAKAIHLQTFVELAELKGLSLTVNTLAAAGDMLIAATLSVLLHRARTGYKSSDGVINKLIIFTVKSGLLTSVCAICSLVA</sequence>
<dbReference type="AlphaFoldDB" id="A0A2H3JS53"/>
<feature type="transmembrane region" description="Helical" evidence="1">
    <location>
        <begin position="174"/>
        <end position="195"/>
    </location>
</feature>
<dbReference type="PANTHER" id="PTHR40465:SF1">
    <property type="entry name" value="DUF6534 DOMAIN-CONTAINING PROTEIN"/>
    <property type="match status" value="1"/>
</dbReference>
<evidence type="ECO:0000256" key="1">
    <source>
        <dbReference type="SAM" id="Phobius"/>
    </source>
</evidence>
<feature type="non-terminal residue" evidence="3">
    <location>
        <position position="233"/>
    </location>
</feature>
<proteinExistence type="predicted"/>
<keyword evidence="1" id="KW-0472">Membrane</keyword>
<evidence type="ECO:0000313" key="3">
    <source>
        <dbReference type="EMBL" id="PCH41619.1"/>
    </source>
</evidence>
<keyword evidence="1" id="KW-0812">Transmembrane</keyword>
<evidence type="ECO:0000259" key="2">
    <source>
        <dbReference type="Pfam" id="PF20152"/>
    </source>
</evidence>
<feature type="domain" description="DUF6534" evidence="2">
    <location>
        <begin position="180"/>
        <end position="228"/>
    </location>
</feature>
<keyword evidence="4" id="KW-1185">Reference proteome</keyword>
<accession>A0A2H3JS53</accession>
<feature type="transmembrane region" description="Helical" evidence="1">
    <location>
        <begin position="45"/>
        <end position="66"/>
    </location>
</feature>
<feature type="transmembrane region" description="Helical" evidence="1">
    <location>
        <begin position="12"/>
        <end position="33"/>
    </location>
</feature>
<dbReference type="OrthoDB" id="3263055at2759"/>
<organism evidence="3 4">
    <name type="scientific">Wolfiporia cocos (strain MD-104)</name>
    <name type="common">Brown rot fungus</name>
    <dbReference type="NCBI Taxonomy" id="742152"/>
    <lineage>
        <taxon>Eukaryota</taxon>
        <taxon>Fungi</taxon>
        <taxon>Dikarya</taxon>
        <taxon>Basidiomycota</taxon>
        <taxon>Agaricomycotina</taxon>
        <taxon>Agaricomycetes</taxon>
        <taxon>Polyporales</taxon>
        <taxon>Phaeolaceae</taxon>
        <taxon>Wolfiporia</taxon>
    </lineage>
</organism>
<keyword evidence="1" id="KW-1133">Transmembrane helix</keyword>
<reference evidence="3 4" key="1">
    <citation type="journal article" date="2012" name="Science">
        <title>The Paleozoic origin of enzymatic lignin decomposition reconstructed from 31 fungal genomes.</title>
        <authorList>
            <person name="Floudas D."/>
            <person name="Binder M."/>
            <person name="Riley R."/>
            <person name="Barry K."/>
            <person name="Blanchette R.A."/>
            <person name="Henrissat B."/>
            <person name="Martinez A.T."/>
            <person name="Otillar R."/>
            <person name="Spatafora J.W."/>
            <person name="Yadav J.S."/>
            <person name="Aerts A."/>
            <person name="Benoit I."/>
            <person name="Boyd A."/>
            <person name="Carlson A."/>
            <person name="Copeland A."/>
            <person name="Coutinho P.M."/>
            <person name="de Vries R.P."/>
            <person name="Ferreira P."/>
            <person name="Findley K."/>
            <person name="Foster B."/>
            <person name="Gaskell J."/>
            <person name="Glotzer D."/>
            <person name="Gorecki P."/>
            <person name="Heitman J."/>
            <person name="Hesse C."/>
            <person name="Hori C."/>
            <person name="Igarashi K."/>
            <person name="Jurgens J.A."/>
            <person name="Kallen N."/>
            <person name="Kersten P."/>
            <person name="Kohler A."/>
            <person name="Kuees U."/>
            <person name="Kumar T.K.A."/>
            <person name="Kuo A."/>
            <person name="LaButti K."/>
            <person name="Larrondo L.F."/>
            <person name="Lindquist E."/>
            <person name="Ling A."/>
            <person name="Lombard V."/>
            <person name="Lucas S."/>
            <person name="Lundell T."/>
            <person name="Martin R."/>
            <person name="McLaughlin D.J."/>
            <person name="Morgenstern I."/>
            <person name="Morin E."/>
            <person name="Murat C."/>
            <person name="Nagy L.G."/>
            <person name="Nolan M."/>
            <person name="Ohm R.A."/>
            <person name="Patyshakuliyeva A."/>
            <person name="Rokas A."/>
            <person name="Ruiz-Duenas F.J."/>
            <person name="Sabat G."/>
            <person name="Salamov A."/>
            <person name="Samejima M."/>
            <person name="Schmutz J."/>
            <person name="Slot J.C."/>
            <person name="St John F."/>
            <person name="Stenlid J."/>
            <person name="Sun H."/>
            <person name="Sun S."/>
            <person name="Syed K."/>
            <person name="Tsang A."/>
            <person name="Wiebenga A."/>
            <person name="Young D."/>
            <person name="Pisabarro A."/>
            <person name="Eastwood D.C."/>
            <person name="Martin F."/>
            <person name="Cullen D."/>
            <person name="Grigoriev I.V."/>
            <person name="Hibbett D.S."/>
        </authorList>
    </citation>
    <scope>NUCLEOTIDE SEQUENCE [LARGE SCALE GENOMIC DNA]</scope>
    <source>
        <strain evidence="3 4">MD-104</strain>
    </source>
</reference>